<dbReference type="GO" id="GO:0005886">
    <property type="term" value="C:plasma membrane"/>
    <property type="evidence" value="ECO:0007669"/>
    <property type="project" value="UniProtKB-SubCell"/>
</dbReference>
<evidence type="ECO:0000259" key="3">
    <source>
        <dbReference type="PROSITE" id="PS51201"/>
    </source>
</evidence>
<dbReference type="PANTHER" id="PTHR43833:SF9">
    <property type="entry name" value="POTASSIUM CHANNEL PROTEIN YUGO-RELATED"/>
    <property type="match status" value="1"/>
</dbReference>
<reference evidence="5 6" key="1">
    <citation type="submission" date="2019-03" db="EMBL/GenBank/DDBJ databases">
        <title>Bacillus niacini sp. nov. a Nicotinate-Metabolizing Mesophile Isolated from Soil.</title>
        <authorList>
            <person name="Zhang G."/>
        </authorList>
    </citation>
    <scope>NUCLEOTIDE SEQUENCE [LARGE SCALE GENOMIC DNA]</scope>
    <source>
        <strain evidence="5 6">WN066</strain>
    </source>
</reference>
<dbReference type="PANTHER" id="PTHR43833">
    <property type="entry name" value="POTASSIUM CHANNEL PROTEIN 2-RELATED-RELATED"/>
    <property type="match status" value="1"/>
</dbReference>
<comment type="caution">
    <text evidence="5">The sequence shown here is derived from an EMBL/GenBank/DDBJ whole genome shotgun (WGS) entry which is preliminary data.</text>
</comment>
<dbReference type="InterPro" id="IPR050721">
    <property type="entry name" value="Trk_Ktr_HKT_K-transport"/>
</dbReference>
<keyword evidence="2" id="KW-0812">Transmembrane</keyword>
<feature type="transmembrane region" description="Helical" evidence="2">
    <location>
        <begin position="95"/>
        <end position="117"/>
    </location>
</feature>
<dbReference type="Pfam" id="PF07885">
    <property type="entry name" value="Ion_trans_2"/>
    <property type="match status" value="1"/>
</dbReference>
<evidence type="ECO:0000313" key="4">
    <source>
        <dbReference type="EMBL" id="MDQ6595957.1"/>
    </source>
</evidence>
<dbReference type="PROSITE" id="PS51201">
    <property type="entry name" value="RCK_N"/>
    <property type="match status" value="1"/>
</dbReference>
<gene>
    <name evidence="5" type="ORF">E2K98_17460</name>
    <name evidence="4" type="ORF">RCG21_06055</name>
</gene>
<dbReference type="RefSeq" id="WP_133336328.1">
    <property type="nucleotide sequence ID" value="NZ_JAVGVR010000001.1"/>
</dbReference>
<protein>
    <submittedName>
        <fullName evidence="4">Ion channel</fullName>
    </submittedName>
    <submittedName>
        <fullName evidence="5">Ion transporter</fullName>
    </submittedName>
</protein>
<proteinExistence type="predicted"/>
<evidence type="ECO:0000256" key="2">
    <source>
        <dbReference type="SAM" id="Phobius"/>
    </source>
</evidence>
<feature type="transmembrane region" description="Helical" evidence="2">
    <location>
        <begin position="36"/>
        <end position="55"/>
    </location>
</feature>
<dbReference type="EMBL" id="JAVGVR010000001">
    <property type="protein sequence ID" value="MDQ6595957.1"/>
    <property type="molecule type" value="Genomic_DNA"/>
</dbReference>
<evidence type="ECO:0000313" key="5">
    <source>
        <dbReference type="EMBL" id="TDK59717.1"/>
    </source>
</evidence>
<evidence type="ECO:0000313" key="6">
    <source>
        <dbReference type="Proteomes" id="UP000295132"/>
    </source>
</evidence>
<dbReference type="InterPro" id="IPR036291">
    <property type="entry name" value="NAD(P)-bd_dom_sf"/>
</dbReference>
<dbReference type="InterPro" id="IPR013099">
    <property type="entry name" value="K_chnl_dom"/>
</dbReference>
<dbReference type="Proteomes" id="UP001178888">
    <property type="component" value="Unassembled WGS sequence"/>
</dbReference>
<dbReference type="EMBL" id="SMYO01000008">
    <property type="protein sequence ID" value="TDK59717.1"/>
    <property type="molecule type" value="Genomic_DNA"/>
</dbReference>
<dbReference type="AlphaFoldDB" id="A0A4R5VN96"/>
<organism evidence="5 6">
    <name type="scientific">Bacillus salipaludis</name>
    <dbReference type="NCBI Taxonomy" id="2547811"/>
    <lineage>
        <taxon>Bacteria</taxon>
        <taxon>Bacillati</taxon>
        <taxon>Bacillota</taxon>
        <taxon>Bacilli</taxon>
        <taxon>Bacillales</taxon>
        <taxon>Bacillaceae</taxon>
        <taxon>Bacillus</taxon>
    </lineage>
</organism>
<reference evidence="4" key="2">
    <citation type="submission" date="2023-08" db="EMBL/GenBank/DDBJ databases">
        <title>Nitrogen cycling bacteria in agricultural field soils.</title>
        <authorList>
            <person name="Jang J."/>
        </authorList>
    </citation>
    <scope>NUCLEOTIDE SEQUENCE</scope>
    <source>
        <strain evidence="4">PS3-36</strain>
    </source>
</reference>
<comment type="subcellular location">
    <subcellularLocation>
        <location evidence="1">Cell membrane</location>
        <topology evidence="1">Multi-pass membrane protein</topology>
    </subcellularLocation>
</comment>
<accession>A0A4R5VN96</accession>
<keyword evidence="7" id="KW-1185">Reference proteome</keyword>
<feature type="domain" description="RCK N-terminal" evidence="3">
    <location>
        <begin position="137"/>
        <end position="266"/>
    </location>
</feature>
<dbReference type="SUPFAM" id="SSF51735">
    <property type="entry name" value="NAD(P)-binding Rossmann-fold domains"/>
    <property type="match status" value="1"/>
</dbReference>
<evidence type="ECO:0000256" key="1">
    <source>
        <dbReference type="ARBA" id="ARBA00004651"/>
    </source>
</evidence>
<dbReference type="SUPFAM" id="SSF81324">
    <property type="entry name" value="Voltage-gated potassium channels"/>
    <property type="match status" value="1"/>
</dbReference>
<dbReference type="InterPro" id="IPR003148">
    <property type="entry name" value="RCK_N"/>
</dbReference>
<name>A0A4R5VN96_9BACI</name>
<dbReference type="Pfam" id="PF02254">
    <property type="entry name" value="TrkA_N"/>
    <property type="match status" value="1"/>
</dbReference>
<dbReference type="Proteomes" id="UP000295132">
    <property type="component" value="Unassembled WGS sequence"/>
</dbReference>
<keyword evidence="2" id="KW-0472">Membrane</keyword>
<dbReference type="Gene3D" id="3.40.50.720">
    <property type="entry name" value="NAD(P)-binding Rossmann-like Domain"/>
    <property type="match status" value="1"/>
</dbReference>
<sequence>MVIEILEEGRSAFFLGGKGEGHMLFFRRLFLTASRYRYRTVLIFTILFIFINAEVMRVIEPKTFENTLHAVWWILTTMTTVGYGDVYPSTTLGRIWAMVIVYTAGIGLFGTVIGLIVDSLSQIKKMKEEGRMAFRGEDHFVIIGWTTKSKNTIQELFLGGPKTEIVLIDELEKTPYEHERFHYIQGSPTDEETLRKAKIEKSKAVLLFAPDGVTNPDLADGKTLLVASSIERYDEGTEKNIYTIAEILNEKHVGNFEHVKIDEFILSHESVSNLMAKSAQNKGASYLFTQLLSRQDGDEGSDLWEVDVKPEWRTYGEAYESLKEAGAQLIADRKDLNILKKWNEPIPKEARLFVICDRKTFQKL</sequence>
<keyword evidence="2" id="KW-1133">Transmembrane helix</keyword>
<evidence type="ECO:0000313" key="7">
    <source>
        <dbReference type="Proteomes" id="UP001178888"/>
    </source>
</evidence>
<dbReference type="Gene3D" id="1.10.287.70">
    <property type="match status" value="1"/>
</dbReference>
<dbReference type="GO" id="GO:0006813">
    <property type="term" value="P:potassium ion transport"/>
    <property type="evidence" value="ECO:0007669"/>
    <property type="project" value="InterPro"/>
</dbReference>